<dbReference type="PROSITE" id="PS00710">
    <property type="entry name" value="PGM_PMM"/>
    <property type="match status" value="1"/>
</dbReference>
<keyword evidence="5" id="KW-0313">Glucose metabolism</keyword>
<dbReference type="FunFam" id="3.40.120.10:FF:000006">
    <property type="entry name" value="Phosphoglucomutase PgmA"/>
    <property type="match status" value="1"/>
</dbReference>
<evidence type="ECO:0000256" key="3">
    <source>
        <dbReference type="ARBA" id="ARBA00010231"/>
    </source>
</evidence>
<dbReference type="AlphaFoldDB" id="U7QDZ5"/>
<dbReference type="NCBIfam" id="NF005737">
    <property type="entry name" value="PRK07564.1-1"/>
    <property type="match status" value="1"/>
</dbReference>
<gene>
    <name evidence="16" type="primary">pgm</name>
    <name evidence="16" type="ORF">M595_3932</name>
</gene>
<dbReference type="Pfam" id="PF02880">
    <property type="entry name" value="PGM_PMM_III"/>
    <property type="match status" value="1"/>
</dbReference>
<evidence type="ECO:0000256" key="11">
    <source>
        <dbReference type="RuleBase" id="RU004326"/>
    </source>
</evidence>
<dbReference type="Gene3D" id="3.40.120.10">
    <property type="entry name" value="Alpha-D-Glucose-1,6-Bisphosphate, subunit A, domain 3"/>
    <property type="match status" value="3"/>
</dbReference>
<dbReference type="InterPro" id="IPR005845">
    <property type="entry name" value="A-D-PHexomutase_a/b/a-II"/>
</dbReference>
<sequence>MNIRTVSTQPFSDQKPGTSGLRKSVPDFQKPHYLENFIQSIFDTQESLEGQTLVVGGDGRYYNRQAIQIILKMAAANGVGQVLVGCGGILSTPAASCIIRKNNALGGIILSASHNPGGPNGDFGVKFNTSNGGPAPEKVTEAIYERTKVIDAYKILEAADINLESPGSFKLGSMAVEVMDSVVPYRSLMESLFDFDQIRQMLTSGNFKMCMDSLHAVTGPYAKAIFEKRLGAPEGTVQNGEPLEDFGGGHPDPNLVYAHDLVEVLFGKNAPDFGAASDGDGDRNMILGRNFFVTPSDSIAVLTANAHLVPGYKNGLAGVARSMPTSQAVDRVAAKLGIDCYETPTGWKFFGNLLDAGKATLCGEESFGTGSNHIREKDGLWAVLFWLNILAVRGESVEDIVKEHWKTYGQNYYSRHDYEEVETDPANKLMEGLRSGLGSMKGKKFGRYEVEYADDFSYTDPIDNSVAKNQGVRIGFTDGSRIVFRLSGTGTKGATLRVYLESYESDASKHGLDPQDALGDLISIADEIAQIKAITGRQEPTVIT</sequence>
<accession>U7QDZ5</accession>
<dbReference type="OrthoDB" id="9806956at2"/>
<dbReference type="SUPFAM" id="SSF55957">
    <property type="entry name" value="Phosphoglucomutase, C-terminal domain"/>
    <property type="match status" value="1"/>
</dbReference>
<evidence type="ECO:0000259" key="13">
    <source>
        <dbReference type="Pfam" id="PF02878"/>
    </source>
</evidence>
<evidence type="ECO:0000256" key="8">
    <source>
        <dbReference type="ARBA" id="ARBA00022842"/>
    </source>
</evidence>
<dbReference type="Pfam" id="PF02878">
    <property type="entry name" value="PGM_PMM_I"/>
    <property type="match status" value="1"/>
</dbReference>
<comment type="similarity">
    <text evidence="3 11">Belongs to the phosphohexose mutase family.</text>
</comment>
<dbReference type="RefSeq" id="WP_023067651.1">
    <property type="nucleotide sequence ID" value="NZ_AUZM01000042.1"/>
</dbReference>
<organism evidence="16 17">
    <name type="scientific">Lyngbya aestuarii BL J</name>
    <dbReference type="NCBI Taxonomy" id="1348334"/>
    <lineage>
        <taxon>Bacteria</taxon>
        <taxon>Bacillati</taxon>
        <taxon>Cyanobacteriota</taxon>
        <taxon>Cyanophyceae</taxon>
        <taxon>Oscillatoriophycideae</taxon>
        <taxon>Oscillatoriales</taxon>
        <taxon>Microcoleaceae</taxon>
        <taxon>Lyngbya</taxon>
    </lineage>
</organism>
<keyword evidence="10" id="KW-0119">Carbohydrate metabolism</keyword>
<feature type="compositionally biased region" description="Polar residues" evidence="12">
    <location>
        <begin position="1"/>
        <end position="17"/>
    </location>
</feature>
<dbReference type="GO" id="GO:0006006">
    <property type="term" value="P:glucose metabolic process"/>
    <property type="evidence" value="ECO:0007669"/>
    <property type="project" value="UniProtKB-KW"/>
</dbReference>
<dbReference type="GO" id="GO:0004614">
    <property type="term" value="F:phosphoglucomutase activity"/>
    <property type="evidence" value="ECO:0007669"/>
    <property type="project" value="UniProtKB-EC"/>
</dbReference>
<name>U7QDZ5_9CYAN</name>
<dbReference type="GO" id="GO:0005829">
    <property type="term" value="C:cytosol"/>
    <property type="evidence" value="ECO:0007669"/>
    <property type="project" value="TreeGrafter"/>
</dbReference>
<comment type="cofactor">
    <cofactor evidence="2">
        <name>Mg(2+)</name>
        <dbReference type="ChEBI" id="CHEBI:18420"/>
    </cofactor>
</comment>
<dbReference type="EMBL" id="AUZM01000042">
    <property type="protein sequence ID" value="ERT06114.1"/>
    <property type="molecule type" value="Genomic_DNA"/>
</dbReference>
<dbReference type="Gene3D" id="3.30.310.50">
    <property type="entry name" value="Alpha-D-phosphohexomutase, C-terminal domain"/>
    <property type="match status" value="1"/>
</dbReference>
<dbReference type="InterPro" id="IPR005844">
    <property type="entry name" value="A-D-PHexomutase_a/b/a-I"/>
</dbReference>
<keyword evidence="7 11" id="KW-0479">Metal-binding</keyword>
<protein>
    <recommendedName>
        <fullName evidence="4">phosphoglucomutase (alpha-D-glucose-1,6-bisphosphate-dependent)</fullName>
        <ecNumber evidence="4">5.4.2.2</ecNumber>
    </recommendedName>
</protein>
<comment type="caution">
    <text evidence="16">The sequence shown here is derived from an EMBL/GenBank/DDBJ whole genome shotgun (WGS) entry which is preliminary data.</text>
</comment>
<evidence type="ECO:0000256" key="4">
    <source>
        <dbReference type="ARBA" id="ARBA00012728"/>
    </source>
</evidence>
<feature type="domain" description="Alpha-D-phosphohexomutase alpha/beta/alpha" evidence="14">
    <location>
        <begin position="185"/>
        <end position="287"/>
    </location>
</feature>
<evidence type="ECO:0000256" key="10">
    <source>
        <dbReference type="ARBA" id="ARBA00023277"/>
    </source>
</evidence>
<comment type="catalytic activity">
    <reaction evidence="1">
        <text>alpha-D-glucose 1-phosphate = alpha-D-glucose 6-phosphate</text>
        <dbReference type="Rhea" id="RHEA:23536"/>
        <dbReference type="ChEBI" id="CHEBI:58225"/>
        <dbReference type="ChEBI" id="CHEBI:58601"/>
        <dbReference type="EC" id="5.4.2.2"/>
    </reaction>
</comment>
<keyword evidence="17" id="KW-1185">Reference proteome</keyword>
<evidence type="ECO:0000256" key="5">
    <source>
        <dbReference type="ARBA" id="ARBA00022526"/>
    </source>
</evidence>
<feature type="domain" description="Alpha-D-phosphohexomutase alpha/beta/alpha" evidence="15">
    <location>
        <begin position="296"/>
        <end position="408"/>
    </location>
</feature>
<dbReference type="FunFam" id="3.30.310.50:FF:000002">
    <property type="entry name" value="Phosphoglucomutase 5"/>
    <property type="match status" value="1"/>
</dbReference>
<dbReference type="PANTHER" id="PTHR22573">
    <property type="entry name" value="PHOSPHOHEXOMUTASE FAMILY MEMBER"/>
    <property type="match status" value="1"/>
</dbReference>
<dbReference type="InterPro" id="IPR036900">
    <property type="entry name" value="A-D-PHexomutase_C_sf"/>
</dbReference>
<dbReference type="FunFam" id="3.40.120.10:FF:000005">
    <property type="entry name" value="Phosphoglucomutase 5"/>
    <property type="match status" value="1"/>
</dbReference>
<dbReference type="CDD" id="cd03085">
    <property type="entry name" value="PGM1"/>
    <property type="match status" value="1"/>
</dbReference>
<feature type="domain" description="Alpha-D-phosphohexomutase alpha/beta/alpha" evidence="13">
    <location>
        <begin position="14"/>
        <end position="152"/>
    </location>
</feature>
<dbReference type="Proteomes" id="UP000017127">
    <property type="component" value="Unassembled WGS sequence"/>
</dbReference>
<evidence type="ECO:0000256" key="2">
    <source>
        <dbReference type="ARBA" id="ARBA00001946"/>
    </source>
</evidence>
<evidence type="ECO:0000256" key="12">
    <source>
        <dbReference type="SAM" id="MobiDB-lite"/>
    </source>
</evidence>
<feature type="region of interest" description="Disordered" evidence="12">
    <location>
        <begin position="1"/>
        <end position="25"/>
    </location>
</feature>
<dbReference type="PANTHER" id="PTHR22573:SF2">
    <property type="entry name" value="PHOSPHOGLUCOMUTASE"/>
    <property type="match status" value="1"/>
</dbReference>
<dbReference type="PRINTS" id="PR00509">
    <property type="entry name" value="PGMPMM"/>
</dbReference>
<keyword evidence="8 11" id="KW-0460">Magnesium</keyword>
<dbReference type="FunFam" id="3.40.120.10:FF:000004">
    <property type="entry name" value="Phosphoglucomutase 5"/>
    <property type="match status" value="1"/>
</dbReference>
<evidence type="ECO:0000256" key="9">
    <source>
        <dbReference type="ARBA" id="ARBA00023235"/>
    </source>
</evidence>
<keyword evidence="6" id="KW-0597">Phosphoprotein</keyword>
<dbReference type="PATRIC" id="fig|1348334.3.peg.3802"/>
<reference evidence="16 17" key="1">
    <citation type="journal article" date="2013" name="Front. Microbiol.">
        <title>Comparative genomic analyses of the cyanobacterium, Lyngbya aestuarii BL J, a powerful hydrogen producer.</title>
        <authorList>
            <person name="Kothari A."/>
            <person name="Vaughn M."/>
            <person name="Garcia-Pichel F."/>
        </authorList>
    </citation>
    <scope>NUCLEOTIDE SEQUENCE [LARGE SCALE GENOMIC DNA]</scope>
    <source>
        <strain evidence="16 17">BL J</strain>
    </source>
</reference>
<dbReference type="EC" id="5.4.2.2" evidence="4"/>
<dbReference type="InterPro" id="IPR016055">
    <property type="entry name" value="A-D-PHexomutase_a/b/a-I/II/III"/>
</dbReference>
<dbReference type="InterPro" id="IPR005841">
    <property type="entry name" value="Alpha-D-phosphohexomutase_SF"/>
</dbReference>
<dbReference type="SUPFAM" id="SSF53738">
    <property type="entry name" value="Phosphoglucomutase, first 3 domains"/>
    <property type="match status" value="3"/>
</dbReference>
<dbReference type="Pfam" id="PF24947">
    <property type="entry name" value="PGM1_C_vert_fung"/>
    <property type="match status" value="1"/>
</dbReference>
<dbReference type="GO" id="GO:0000287">
    <property type="term" value="F:magnesium ion binding"/>
    <property type="evidence" value="ECO:0007669"/>
    <property type="project" value="InterPro"/>
</dbReference>
<dbReference type="InterPro" id="IPR016066">
    <property type="entry name" value="A-D-PHexomutase_CS"/>
</dbReference>
<evidence type="ECO:0000256" key="1">
    <source>
        <dbReference type="ARBA" id="ARBA00000443"/>
    </source>
</evidence>
<keyword evidence="9 16" id="KW-0413">Isomerase</keyword>
<evidence type="ECO:0000256" key="6">
    <source>
        <dbReference type="ARBA" id="ARBA00022553"/>
    </source>
</evidence>
<evidence type="ECO:0000256" key="7">
    <source>
        <dbReference type="ARBA" id="ARBA00022723"/>
    </source>
</evidence>
<dbReference type="InterPro" id="IPR005846">
    <property type="entry name" value="A-D-PHexomutase_a/b/a-III"/>
</dbReference>
<evidence type="ECO:0000313" key="17">
    <source>
        <dbReference type="Proteomes" id="UP000017127"/>
    </source>
</evidence>
<dbReference type="InterPro" id="IPR045244">
    <property type="entry name" value="PGM"/>
</dbReference>
<evidence type="ECO:0000313" key="16">
    <source>
        <dbReference type="EMBL" id="ERT06114.1"/>
    </source>
</evidence>
<evidence type="ECO:0000259" key="14">
    <source>
        <dbReference type="Pfam" id="PF02879"/>
    </source>
</evidence>
<proteinExistence type="inferred from homology"/>
<evidence type="ECO:0000259" key="15">
    <source>
        <dbReference type="Pfam" id="PF02880"/>
    </source>
</evidence>
<dbReference type="Pfam" id="PF02879">
    <property type="entry name" value="PGM_PMM_II"/>
    <property type="match status" value="1"/>
</dbReference>